<evidence type="ECO:0000313" key="1">
    <source>
        <dbReference type="EMBL" id="PFG30368.1"/>
    </source>
</evidence>
<dbReference type="GO" id="GO:0006281">
    <property type="term" value="P:DNA repair"/>
    <property type="evidence" value="ECO:0007669"/>
    <property type="project" value="TreeGrafter"/>
</dbReference>
<dbReference type="PANTHER" id="PTHR43434">
    <property type="entry name" value="PHOSPHOGLYCOLATE PHOSPHATASE"/>
    <property type="match status" value="1"/>
</dbReference>
<name>A0A2A9DUK2_9MICO</name>
<dbReference type="InterPro" id="IPR036412">
    <property type="entry name" value="HAD-like_sf"/>
</dbReference>
<dbReference type="RefSeq" id="WP_098409245.1">
    <property type="nucleotide sequence ID" value="NZ_PDJE01000001.1"/>
</dbReference>
<dbReference type="GO" id="GO:0005829">
    <property type="term" value="C:cytosol"/>
    <property type="evidence" value="ECO:0007669"/>
    <property type="project" value="TreeGrafter"/>
</dbReference>
<keyword evidence="1" id="KW-0378">Hydrolase</keyword>
<reference evidence="1 2" key="1">
    <citation type="submission" date="2017-10" db="EMBL/GenBank/DDBJ databases">
        <title>Sequencing the genomes of 1000 actinobacteria strains.</title>
        <authorList>
            <person name="Klenk H.-P."/>
        </authorList>
    </citation>
    <scope>NUCLEOTIDE SEQUENCE [LARGE SCALE GENOMIC DNA]</scope>
    <source>
        <strain evidence="1 2">DSM 21798</strain>
    </source>
</reference>
<dbReference type="GO" id="GO:0008967">
    <property type="term" value="F:phosphoglycolate phosphatase activity"/>
    <property type="evidence" value="ECO:0007669"/>
    <property type="project" value="TreeGrafter"/>
</dbReference>
<dbReference type="InterPro" id="IPR023214">
    <property type="entry name" value="HAD_sf"/>
</dbReference>
<dbReference type="Gene3D" id="3.40.50.1000">
    <property type="entry name" value="HAD superfamily/HAD-like"/>
    <property type="match status" value="1"/>
</dbReference>
<dbReference type="Pfam" id="PF00702">
    <property type="entry name" value="Hydrolase"/>
    <property type="match status" value="1"/>
</dbReference>
<sequence length="249" mass="26400">MTIDGGTLTVEPARRIDDDVEFYDVPVELAVLDIAGTTLRDTWLVEGAFTRASEHIGLVQSDDDQERMLTFVRETMGQSAIEVFRSLAHNEFAAQRAVSIFESAYRERLSSVVPVDGAEQTFELLREAGVSVVLTSGFSRGTLDALIDELAWRDLVDATLCPADAGRGSPSPDLPLTALVRTEAQSVDSMVVVGDTVSDMRAGIAAGAGLVGGVLTGVHSAEQLHRAGADEVLTSIAVLPAMLGVSAEL</sequence>
<evidence type="ECO:0000313" key="2">
    <source>
        <dbReference type="Proteomes" id="UP000221369"/>
    </source>
</evidence>
<proteinExistence type="predicted"/>
<accession>A0A2A9DUK2</accession>
<organism evidence="1 2">
    <name type="scientific">Paramicrobacterium agarici</name>
    <dbReference type="NCBI Taxonomy" id="630514"/>
    <lineage>
        <taxon>Bacteria</taxon>
        <taxon>Bacillati</taxon>
        <taxon>Actinomycetota</taxon>
        <taxon>Actinomycetes</taxon>
        <taxon>Micrococcales</taxon>
        <taxon>Microbacteriaceae</taxon>
        <taxon>Paramicrobacterium</taxon>
    </lineage>
</organism>
<dbReference type="PANTHER" id="PTHR43434:SF19">
    <property type="entry name" value="PHOSPHONOACETALDEHYDE HYDROLASE"/>
    <property type="match status" value="1"/>
</dbReference>
<protein>
    <submittedName>
        <fullName evidence="1">Phosphonatase-like hydrolase</fullName>
    </submittedName>
</protein>
<dbReference type="Proteomes" id="UP000221369">
    <property type="component" value="Unassembled WGS sequence"/>
</dbReference>
<dbReference type="AlphaFoldDB" id="A0A2A9DUK2"/>
<dbReference type="InterPro" id="IPR050155">
    <property type="entry name" value="HAD-like_hydrolase_sf"/>
</dbReference>
<dbReference type="EMBL" id="PDJE01000001">
    <property type="protein sequence ID" value="PFG30368.1"/>
    <property type="molecule type" value="Genomic_DNA"/>
</dbReference>
<comment type="caution">
    <text evidence="1">The sequence shown here is derived from an EMBL/GenBank/DDBJ whole genome shotgun (WGS) entry which is preliminary data.</text>
</comment>
<gene>
    <name evidence="1" type="ORF">ATJ78_1297</name>
</gene>
<dbReference type="SUPFAM" id="SSF56784">
    <property type="entry name" value="HAD-like"/>
    <property type="match status" value="1"/>
</dbReference>
<keyword evidence="2" id="KW-1185">Reference proteome</keyword>